<evidence type="ECO:0000256" key="4">
    <source>
        <dbReference type="ARBA" id="ARBA00022827"/>
    </source>
</evidence>
<proteinExistence type="inferred from homology"/>
<organism evidence="8 9">
    <name type="scientific">Aromatoleum toluvorans</name>
    <dbReference type="NCBI Taxonomy" id="92002"/>
    <lineage>
        <taxon>Bacteria</taxon>
        <taxon>Pseudomonadati</taxon>
        <taxon>Pseudomonadota</taxon>
        <taxon>Betaproteobacteria</taxon>
        <taxon>Rhodocyclales</taxon>
        <taxon>Rhodocyclaceae</taxon>
        <taxon>Aromatoleum</taxon>
    </lineage>
</organism>
<evidence type="ECO:0000313" key="8">
    <source>
        <dbReference type="EMBL" id="NMG42256.1"/>
    </source>
</evidence>
<evidence type="ECO:0000259" key="7">
    <source>
        <dbReference type="Pfam" id="PF02771"/>
    </source>
</evidence>
<comment type="similarity">
    <text evidence="2">Belongs to the acyl-CoA dehydrogenase family.</text>
</comment>
<comment type="caution">
    <text evidence="8">The sequence shown here is derived from an EMBL/GenBank/DDBJ whole genome shotgun (WGS) entry which is preliminary data.</text>
</comment>
<name>A0ABX1PS31_9RHOO</name>
<dbReference type="InterPro" id="IPR009075">
    <property type="entry name" value="AcylCo_DH/oxidase_C"/>
</dbReference>
<evidence type="ECO:0000313" key="9">
    <source>
        <dbReference type="Proteomes" id="UP000623795"/>
    </source>
</evidence>
<dbReference type="EMBL" id="WTVN01000001">
    <property type="protein sequence ID" value="NMG42256.1"/>
    <property type="molecule type" value="Genomic_DNA"/>
</dbReference>
<dbReference type="InterPro" id="IPR009100">
    <property type="entry name" value="AcylCoA_DH/oxidase_NM_dom_sf"/>
</dbReference>
<reference evidence="8 9" key="1">
    <citation type="submission" date="2019-12" db="EMBL/GenBank/DDBJ databases">
        <title>Comparative genomics gives insights into the taxonomy of the Azoarcus-Aromatoleum group and reveals separate origins of nif in the plant-associated Azoarcus and non-plant-associated Aromatoleum sub-groups.</title>
        <authorList>
            <person name="Lafos M."/>
            <person name="Maluk M."/>
            <person name="Batista M."/>
            <person name="Junghare M."/>
            <person name="Carmona M."/>
            <person name="Faoro H."/>
            <person name="Cruz L.M."/>
            <person name="Battistoni F."/>
            <person name="De Souza E."/>
            <person name="Pedrosa F."/>
            <person name="Chen W.-M."/>
            <person name="Poole P.S."/>
            <person name="Dixon R.A."/>
            <person name="James E.K."/>
        </authorList>
    </citation>
    <scope>NUCLEOTIDE SEQUENCE [LARGE SCALE GENOMIC DNA]</scope>
    <source>
        <strain evidence="8 9">Td21</strain>
    </source>
</reference>
<dbReference type="SUPFAM" id="SSF56645">
    <property type="entry name" value="Acyl-CoA dehydrogenase NM domain-like"/>
    <property type="match status" value="1"/>
</dbReference>
<dbReference type="Pfam" id="PF02771">
    <property type="entry name" value="Acyl-CoA_dh_N"/>
    <property type="match status" value="1"/>
</dbReference>
<keyword evidence="3" id="KW-0285">Flavoprotein</keyword>
<dbReference type="PANTHER" id="PTHR43884">
    <property type="entry name" value="ACYL-COA DEHYDROGENASE"/>
    <property type="match status" value="1"/>
</dbReference>
<comment type="cofactor">
    <cofactor evidence="1">
        <name>FAD</name>
        <dbReference type="ChEBI" id="CHEBI:57692"/>
    </cofactor>
</comment>
<dbReference type="Gene3D" id="1.10.540.10">
    <property type="entry name" value="Acyl-CoA dehydrogenase/oxidase, N-terminal domain"/>
    <property type="match status" value="1"/>
</dbReference>
<evidence type="ECO:0000259" key="6">
    <source>
        <dbReference type="Pfam" id="PF00441"/>
    </source>
</evidence>
<keyword evidence="9" id="KW-1185">Reference proteome</keyword>
<dbReference type="InterPro" id="IPR037069">
    <property type="entry name" value="AcylCoA_DH/ox_N_sf"/>
</dbReference>
<feature type="domain" description="Acyl-CoA dehydrogenase/oxidase C-terminal" evidence="6">
    <location>
        <begin position="227"/>
        <end position="360"/>
    </location>
</feature>
<dbReference type="Gene3D" id="1.20.140.10">
    <property type="entry name" value="Butyryl-CoA Dehydrogenase, subunit A, domain 3"/>
    <property type="match status" value="1"/>
</dbReference>
<keyword evidence="4" id="KW-0274">FAD</keyword>
<protein>
    <submittedName>
        <fullName evidence="8">Acyl-CoA dehydrogenase</fullName>
    </submittedName>
</protein>
<evidence type="ECO:0000256" key="3">
    <source>
        <dbReference type="ARBA" id="ARBA00022630"/>
    </source>
</evidence>
<dbReference type="InterPro" id="IPR036250">
    <property type="entry name" value="AcylCo_DH-like_C"/>
</dbReference>
<evidence type="ECO:0000256" key="1">
    <source>
        <dbReference type="ARBA" id="ARBA00001974"/>
    </source>
</evidence>
<dbReference type="SUPFAM" id="SSF47203">
    <property type="entry name" value="Acyl-CoA dehydrogenase C-terminal domain-like"/>
    <property type="match status" value="1"/>
</dbReference>
<gene>
    <name evidence="8" type="ORF">GPA22_00690</name>
</gene>
<dbReference type="CDD" id="cd00567">
    <property type="entry name" value="ACAD"/>
    <property type="match status" value="1"/>
</dbReference>
<keyword evidence="5" id="KW-0560">Oxidoreductase</keyword>
<sequence>MEHVMRFAFNEEQEMLRDAIRVALQREAGLDKIRRWVDAADLSPFDACAVGNAWVGIGVAEELGGQGGGRVEQALMFEELGRAVAPSGVLLAGAGGALGFAVRLPGGAEFLREVLDGEGTGVLCVPAGRPADEGALQVQVAGGRLSGVIPMVLEAPGASHLLVPLPSGDGLDLWLVPDGGSDVDIKPRRMIDRTRRFGDVRLQQAKGIRIGRLDRGAAQDANAVIALLVAAESLGLARRMLDMTVEYVGQRVQFGVPVASFQAVKHAAAEALVDIEAAHSGVYYAAWALQEGQADGVLHAWIAKAFATEAAVRTADRALLLHGAIGYTWEHDLQLFYKRAKLNLELFGSPRSYRERMAEVLALH</sequence>
<dbReference type="Pfam" id="PF00441">
    <property type="entry name" value="Acyl-CoA_dh_1"/>
    <property type="match status" value="1"/>
</dbReference>
<feature type="domain" description="Acyl-CoA dehydrogenase/oxidase N-terminal" evidence="7">
    <location>
        <begin position="10"/>
        <end position="98"/>
    </location>
</feature>
<evidence type="ECO:0000256" key="2">
    <source>
        <dbReference type="ARBA" id="ARBA00009347"/>
    </source>
</evidence>
<evidence type="ECO:0000256" key="5">
    <source>
        <dbReference type="ARBA" id="ARBA00023002"/>
    </source>
</evidence>
<dbReference type="InterPro" id="IPR013786">
    <property type="entry name" value="AcylCoA_DH/ox_N"/>
</dbReference>
<dbReference type="PANTHER" id="PTHR43884:SF20">
    <property type="entry name" value="ACYL-COA DEHYDROGENASE FADE28"/>
    <property type="match status" value="1"/>
</dbReference>
<dbReference type="Proteomes" id="UP000623795">
    <property type="component" value="Unassembled WGS sequence"/>
</dbReference>
<accession>A0ABX1PS31</accession>